<organism evidence="2 3">
    <name type="scientific">Candidatus Collierbacteria bacterium GW2011_GWA2_44_99</name>
    <dbReference type="NCBI Taxonomy" id="1618380"/>
    <lineage>
        <taxon>Bacteria</taxon>
        <taxon>Candidatus Collieribacteriota</taxon>
    </lineage>
</organism>
<keyword evidence="1" id="KW-0472">Membrane</keyword>
<evidence type="ECO:0000256" key="1">
    <source>
        <dbReference type="SAM" id="Phobius"/>
    </source>
</evidence>
<feature type="transmembrane region" description="Helical" evidence="1">
    <location>
        <begin position="31"/>
        <end position="52"/>
    </location>
</feature>
<dbReference type="AlphaFoldDB" id="A0A0G1KR63"/>
<evidence type="ECO:0000313" key="2">
    <source>
        <dbReference type="EMBL" id="KKT85985.1"/>
    </source>
</evidence>
<accession>A0A0G1KR63</accession>
<comment type="caution">
    <text evidence="2">The sequence shown here is derived from an EMBL/GenBank/DDBJ whole genome shotgun (WGS) entry which is preliminary data.</text>
</comment>
<feature type="transmembrane region" description="Helical" evidence="1">
    <location>
        <begin position="7"/>
        <end position="25"/>
    </location>
</feature>
<dbReference type="EMBL" id="LCJW01000018">
    <property type="protein sequence ID" value="KKT85985.1"/>
    <property type="molecule type" value="Genomic_DNA"/>
</dbReference>
<name>A0A0G1KR63_9BACT</name>
<feature type="transmembrane region" description="Helical" evidence="1">
    <location>
        <begin position="99"/>
        <end position="122"/>
    </location>
</feature>
<evidence type="ECO:0008006" key="4">
    <source>
        <dbReference type="Google" id="ProtNLM"/>
    </source>
</evidence>
<reference evidence="2 3" key="1">
    <citation type="journal article" date="2015" name="Nature">
        <title>rRNA introns, odd ribosomes, and small enigmatic genomes across a large radiation of phyla.</title>
        <authorList>
            <person name="Brown C.T."/>
            <person name="Hug L.A."/>
            <person name="Thomas B.C."/>
            <person name="Sharon I."/>
            <person name="Castelle C.J."/>
            <person name="Singh A."/>
            <person name="Wilkins M.J."/>
            <person name="Williams K.H."/>
            <person name="Banfield J.F."/>
        </authorList>
    </citation>
    <scope>NUCLEOTIDE SEQUENCE [LARGE SCALE GENOMIC DNA]</scope>
</reference>
<protein>
    <recommendedName>
        <fullName evidence="4">Phage holin family protein</fullName>
    </recommendedName>
</protein>
<keyword evidence="1" id="KW-0812">Transmembrane</keyword>
<gene>
    <name evidence="2" type="ORF">UW84_C0018G0009</name>
</gene>
<keyword evidence="1" id="KW-1133">Transmembrane helix</keyword>
<proteinExistence type="predicted"/>
<evidence type="ECO:0000313" key="3">
    <source>
        <dbReference type="Proteomes" id="UP000034797"/>
    </source>
</evidence>
<sequence>MGCIAKYIFTVLALLGFSALGWITIVPGASLLWAAFWAILIMALVDLVLILVNLLLQVVALPLSILTGGVLVFVIDGIFKYTGLYVTSYLSGLFVLPWILGALWWQALIIGFVFAVIGVVCAPRSSSSSSN</sequence>
<feature type="transmembrane region" description="Helical" evidence="1">
    <location>
        <begin position="59"/>
        <end position="79"/>
    </location>
</feature>
<dbReference type="Proteomes" id="UP000034797">
    <property type="component" value="Unassembled WGS sequence"/>
</dbReference>